<dbReference type="Proteomes" id="UP000275385">
    <property type="component" value="Unassembled WGS sequence"/>
</dbReference>
<feature type="compositionally biased region" description="Basic and acidic residues" evidence="1">
    <location>
        <begin position="456"/>
        <end position="475"/>
    </location>
</feature>
<gene>
    <name evidence="2" type="ORF">DL546_006744</name>
</gene>
<feature type="compositionally biased region" description="Basic and acidic residues" evidence="1">
    <location>
        <begin position="436"/>
        <end position="445"/>
    </location>
</feature>
<feature type="compositionally biased region" description="Polar residues" evidence="1">
    <location>
        <begin position="264"/>
        <end position="274"/>
    </location>
</feature>
<protein>
    <submittedName>
        <fullName evidence="2">Uncharacterized protein</fullName>
    </submittedName>
</protein>
<feature type="region of interest" description="Disordered" evidence="1">
    <location>
        <begin position="95"/>
        <end position="605"/>
    </location>
</feature>
<sequence length="823" mass="90107">MEDKMDGAVETEEKGLSVLAKTEKEVRQLADKILPPHPHHLTAHMYRKYPVPDAFFFTGPSERLQYMTYFSDADRGFLTTVPSYEIMDSPEHAAPVKTVVRPEARKKMSIKDYQNRKKSNSPNGTTGTDPSAGAQEKQGAGTDTVAPTQKEENKTGHDTEQRTKEIAGAQIHVGTGVRRPEQNADRDRSQAQPQPTTDTAPENQKRQPEATDALPLPKKQRTEAPANSSQSRDPKPDASLDRNRVQEKDTLNKPRTGKEPVPSGATNSRIQVVTNDKDRSSPRSTLLLNGGRSRAGSSTSTPRKGDKGEVYHKSTIPPLLSPLRGPASIPPLLSPLRLDAFEDADGPRRAQVPAGKAPSKGPPKTGNHFRSVSTTKISDTPEKKAQDKPGFKISRDKESQPTSKAAKRRNVPPLLSPTLPPQVEAELAELARRRRTAEPGNRDSVTDASEPSLVAKKTEAPVATRDDIDEHRESKIVTVKYKKSLKPRMQQLEKLLASSTPKGSERSDRSASVDRPPAPAKKRPPPTAEANSEPGPKKSRLSTGQAASSKPRIAAPTTPLKNSTGTAMRRVLSNTSQANTPGDTTGLTPGAAERPSTSSDSSTHVVDPAVAARNRALRNRSDEFTRLGTKLKRAKDAIVGKPPRPMSGPEEKRAAALHFEMILAYMIAFKALNDGTPVGHPSLSFQAWESLLPHFVELRNRFRSWRPLHALAIQVQAVILEEITQVYSKMDCSKMEAQIAARIHGKWAGFERQRHKMWSEAQTMLENGGLPEPKWRVNINPGSDISDITRGALSVLRRWSDREAVDWKAEIDLASSSSAVNGA</sequence>
<evidence type="ECO:0000313" key="2">
    <source>
        <dbReference type="EMBL" id="RKU47377.1"/>
    </source>
</evidence>
<feature type="compositionally biased region" description="Basic and acidic residues" evidence="1">
    <location>
        <begin position="232"/>
        <end position="258"/>
    </location>
</feature>
<evidence type="ECO:0000256" key="1">
    <source>
        <dbReference type="SAM" id="MobiDB-lite"/>
    </source>
</evidence>
<dbReference type="STRING" id="177199.A0A420YHK8"/>
<keyword evidence="3" id="KW-1185">Reference proteome</keyword>
<feature type="compositionally biased region" description="Basic and acidic residues" evidence="1">
    <location>
        <begin position="149"/>
        <end position="165"/>
    </location>
</feature>
<name>A0A420YHK8_9PEZI</name>
<comment type="caution">
    <text evidence="2">The sequence shown here is derived from an EMBL/GenBank/DDBJ whole genome shotgun (WGS) entry which is preliminary data.</text>
</comment>
<feature type="compositionally biased region" description="Polar residues" evidence="1">
    <location>
        <begin position="120"/>
        <end position="129"/>
    </location>
</feature>
<feature type="compositionally biased region" description="Basic and acidic residues" evidence="1">
    <location>
        <begin position="379"/>
        <end position="399"/>
    </location>
</feature>
<feature type="compositionally biased region" description="Low complexity" evidence="1">
    <location>
        <begin position="290"/>
        <end position="301"/>
    </location>
</feature>
<feature type="compositionally biased region" description="Polar residues" evidence="1">
    <location>
        <begin position="190"/>
        <end position="202"/>
    </location>
</feature>
<feature type="compositionally biased region" description="Polar residues" evidence="1">
    <location>
        <begin position="368"/>
        <end position="378"/>
    </location>
</feature>
<dbReference type="EMBL" id="QVQW01000009">
    <property type="protein sequence ID" value="RKU47377.1"/>
    <property type="molecule type" value="Genomic_DNA"/>
</dbReference>
<feature type="compositionally biased region" description="Basic and acidic residues" evidence="1">
    <location>
        <begin position="100"/>
        <end position="115"/>
    </location>
</feature>
<dbReference type="OrthoDB" id="284473at2759"/>
<feature type="compositionally biased region" description="Low complexity" evidence="1">
    <location>
        <begin position="595"/>
        <end position="605"/>
    </location>
</feature>
<feature type="compositionally biased region" description="Polar residues" evidence="1">
    <location>
        <begin position="559"/>
        <end position="587"/>
    </location>
</feature>
<dbReference type="AlphaFoldDB" id="A0A420YHK8"/>
<accession>A0A420YHK8</accession>
<feature type="compositionally biased region" description="Basic and acidic residues" evidence="1">
    <location>
        <begin position="178"/>
        <end position="189"/>
    </location>
</feature>
<feature type="compositionally biased region" description="Basic and acidic residues" evidence="1">
    <location>
        <begin position="303"/>
        <end position="312"/>
    </location>
</feature>
<organism evidence="2 3">
    <name type="scientific">Coniochaeta pulveracea</name>
    <dbReference type="NCBI Taxonomy" id="177199"/>
    <lineage>
        <taxon>Eukaryota</taxon>
        <taxon>Fungi</taxon>
        <taxon>Dikarya</taxon>
        <taxon>Ascomycota</taxon>
        <taxon>Pezizomycotina</taxon>
        <taxon>Sordariomycetes</taxon>
        <taxon>Sordariomycetidae</taxon>
        <taxon>Coniochaetales</taxon>
        <taxon>Coniochaetaceae</taxon>
        <taxon>Coniochaeta</taxon>
    </lineage>
</organism>
<reference evidence="2 3" key="1">
    <citation type="submission" date="2018-08" db="EMBL/GenBank/DDBJ databases">
        <title>Draft genome of the lignicolous fungus Coniochaeta pulveracea.</title>
        <authorList>
            <person name="Borstlap C.J."/>
            <person name="De Witt R.N."/>
            <person name="Botha A."/>
            <person name="Volschenk H."/>
        </authorList>
    </citation>
    <scope>NUCLEOTIDE SEQUENCE [LARGE SCALE GENOMIC DNA]</scope>
    <source>
        <strain evidence="2 3">CAB683</strain>
    </source>
</reference>
<evidence type="ECO:0000313" key="3">
    <source>
        <dbReference type="Proteomes" id="UP000275385"/>
    </source>
</evidence>
<feature type="compositionally biased region" description="Low complexity" evidence="1">
    <location>
        <begin position="353"/>
        <end position="364"/>
    </location>
</feature>
<feature type="compositionally biased region" description="Basic and acidic residues" evidence="1">
    <location>
        <begin position="503"/>
        <end position="512"/>
    </location>
</feature>
<proteinExistence type="predicted"/>